<dbReference type="OrthoDB" id="784094at2759"/>
<keyword evidence="2" id="KW-1185">Reference proteome</keyword>
<dbReference type="Gene3D" id="3.10.10.10">
    <property type="entry name" value="HIV Type 1 Reverse Transcriptase, subunit A, domain 1"/>
    <property type="match status" value="1"/>
</dbReference>
<dbReference type="PANTHER" id="PTHR35046:SF18">
    <property type="entry name" value="RNA-DIRECTED DNA POLYMERASE"/>
    <property type="match status" value="1"/>
</dbReference>
<organism evidence="1 2">
    <name type="scientific">Dendrobium nobile</name>
    <name type="common">Orchid</name>
    <dbReference type="NCBI Taxonomy" id="94219"/>
    <lineage>
        <taxon>Eukaryota</taxon>
        <taxon>Viridiplantae</taxon>
        <taxon>Streptophyta</taxon>
        <taxon>Embryophyta</taxon>
        <taxon>Tracheophyta</taxon>
        <taxon>Spermatophyta</taxon>
        <taxon>Magnoliopsida</taxon>
        <taxon>Liliopsida</taxon>
        <taxon>Asparagales</taxon>
        <taxon>Orchidaceae</taxon>
        <taxon>Epidendroideae</taxon>
        <taxon>Malaxideae</taxon>
        <taxon>Dendrobiinae</taxon>
        <taxon>Dendrobium</taxon>
    </lineage>
</organism>
<accession>A0A8T3AQH6</accession>
<dbReference type="SUPFAM" id="SSF56672">
    <property type="entry name" value="DNA/RNA polymerases"/>
    <property type="match status" value="1"/>
</dbReference>
<gene>
    <name evidence="1" type="ORF">KFK09_021638</name>
</gene>
<protein>
    <submittedName>
        <fullName evidence="1">Uncharacterized protein</fullName>
    </submittedName>
</protein>
<proteinExistence type="predicted"/>
<dbReference type="InterPro" id="IPR043502">
    <property type="entry name" value="DNA/RNA_pol_sf"/>
</dbReference>
<name>A0A8T3AQH6_DENNO</name>
<dbReference type="PANTHER" id="PTHR35046">
    <property type="entry name" value="ZINC KNUCKLE (CCHC-TYPE) FAMILY PROTEIN"/>
    <property type="match status" value="1"/>
</dbReference>
<sequence>MVQTLQLKTTKNPYPYKISWVKKRIDIAVTEMCRLYFSIGKHYMCEVLCDVVDMDVCHLILGRPWKFDVGAIYDGRANTYSLEWKAKKLRLLSQPSDNSWDSKEKSALQLVTGSALLNAWKESSTMLVLVVAEPNENFSLKKVPEAVHHLLQRYQEILSETLQSILPPLRALQHQIDFIPDSVLPNLPHYKINPTEQTIMQQMVDLLLEKQLIQPSLSLCAVSALLVPKKDGKWRLCMDSRQSIRLL</sequence>
<evidence type="ECO:0000313" key="2">
    <source>
        <dbReference type="Proteomes" id="UP000829196"/>
    </source>
</evidence>
<dbReference type="AlphaFoldDB" id="A0A8T3AQH6"/>
<dbReference type="EMBL" id="JAGYWB010000015">
    <property type="protein sequence ID" value="KAI0498397.1"/>
    <property type="molecule type" value="Genomic_DNA"/>
</dbReference>
<dbReference type="Proteomes" id="UP000829196">
    <property type="component" value="Unassembled WGS sequence"/>
</dbReference>
<comment type="caution">
    <text evidence="1">The sequence shown here is derived from an EMBL/GenBank/DDBJ whole genome shotgun (WGS) entry which is preliminary data.</text>
</comment>
<evidence type="ECO:0000313" key="1">
    <source>
        <dbReference type="EMBL" id="KAI0498397.1"/>
    </source>
</evidence>
<reference evidence="1" key="1">
    <citation type="journal article" date="2022" name="Front. Genet.">
        <title>Chromosome-Scale Assembly of the Dendrobium nobile Genome Provides Insights Into the Molecular Mechanism of the Biosynthesis of the Medicinal Active Ingredient of Dendrobium.</title>
        <authorList>
            <person name="Xu Q."/>
            <person name="Niu S.-C."/>
            <person name="Li K.-L."/>
            <person name="Zheng P.-J."/>
            <person name="Zhang X.-J."/>
            <person name="Jia Y."/>
            <person name="Liu Y."/>
            <person name="Niu Y.-X."/>
            <person name="Yu L.-H."/>
            <person name="Chen D.-F."/>
            <person name="Zhang G.-Q."/>
        </authorList>
    </citation>
    <scope>NUCLEOTIDE SEQUENCE</scope>
    <source>
        <tissue evidence="1">Leaf</tissue>
    </source>
</reference>